<keyword evidence="6" id="KW-0695">RNA-directed DNA polymerase</keyword>
<evidence type="ECO:0000256" key="1">
    <source>
        <dbReference type="ARBA" id="ARBA00022679"/>
    </source>
</evidence>
<feature type="domain" description="Reverse transcriptase RNase H-like" evidence="8">
    <location>
        <begin position="32"/>
        <end position="85"/>
    </location>
</feature>
<dbReference type="PANTHER" id="PTHR48475">
    <property type="entry name" value="RIBONUCLEASE H"/>
    <property type="match status" value="1"/>
</dbReference>
<dbReference type="InterPro" id="IPR043502">
    <property type="entry name" value="DNA/RNA_pol_sf"/>
</dbReference>
<keyword evidence="5" id="KW-0378">Hydrolase</keyword>
<keyword evidence="3" id="KW-0540">Nuclease</keyword>
<dbReference type="Pfam" id="PF17917">
    <property type="entry name" value="RT_RNaseH"/>
    <property type="match status" value="1"/>
</dbReference>
<dbReference type="GO" id="GO:0016787">
    <property type="term" value="F:hydrolase activity"/>
    <property type="evidence" value="ECO:0007669"/>
    <property type="project" value="UniProtKB-KW"/>
</dbReference>
<keyword evidence="4" id="KW-0255">Endonuclease</keyword>
<dbReference type="InterPro" id="IPR041373">
    <property type="entry name" value="RT_RNaseH"/>
</dbReference>
<dbReference type="InterPro" id="IPR036397">
    <property type="entry name" value="RNaseH_sf"/>
</dbReference>
<evidence type="ECO:0000313" key="10">
    <source>
        <dbReference type="Proteomes" id="UP000288805"/>
    </source>
</evidence>
<evidence type="ECO:0000256" key="2">
    <source>
        <dbReference type="ARBA" id="ARBA00022695"/>
    </source>
</evidence>
<evidence type="ECO:0000313" key="9">
    <source>
        <dbReference type="EMBL" id="RVW19312.1"/>
    </source>
</evidence>
<dbReference type="SUPFAM" id="SSF56672">
    <property type="entry name" value="DNA/RNA polymerases"/>
    <property type="match status" value="1"/>
</dbReference>
<dbReference type="InterPro" id="IPR012337">
    <property type="entry name" value="RNaseH-like_sf"/>
</dbReference>
<dbReference type="GO" id="GO:0003676">
    <property type="term" value="F:nucleic acid binding"/>
    <property type="evidence" value="ECO:0007669"/>
    <property type="project" value="InterPro"/>
</dbReference>
<name>A0A438C7U1_VITVI</name>
<keyword evidence="7" id="KW-0472">Membrane</keyword>
<dbReference type="Gene3D" id="3.30.420.10">
    <property type="entry name" value="Ribonuclease H-like superfamily/Ribonuclease H"/>
    <property type="match status" value="1"/>
</dbReference>
<evidence type="ECO:0000256" key="7">
    <source>
        <dbReference type="SAM" id="Phobius"/>
    </source>
</evidence>
<reference evidence="9 10" key="1">
    <citation type="journal article" date="2018" name="PLoS Genet.">
        <title>Population sequencing reveals clonal diversity and ancestral inbreeding in the grapevine cultivar Chardonnay.</title>
        <authorList>
            <person name="Roach M.J."/>
            <person name="Johnson D.L."/>
            <person name="Bohlmann J."/>
            <person name="van Vuuren H.J."/>
            <person name="Jones S.J."/>
            <person name="Pretorius I.S."/>
            <person name="Schmidt S.A."/>
            <person name="Borneman A.R."/>
        </authorList>
    </citation>
    <scope>NUCLEOTIDE SEQUENCE [LARGE SCALE GENOMIC DNA]</scope>
    <source>
        <strain evidence="10">cv. Chardonnay</strain>
        <tissue evidence="9">Leaf</tissue>
    </source>
</reference>
<evidence type="ECO:0000256" key="6">
    <source>
        <dbReference type="ARBA" id="ARBA00022918"/>
    </source>
</evidence>
<keyword evidence="7" id="KW-0812">Transmembrane</keyword>
<proteinExistence type="predicted"/>
<protein>
    <recommendedName>
        <fullName evidence="8">Reverse transcriptase RNase H-like domain-containing protein</fullName>
    </recommendedName>
</protein>
<dbReference type="GO" id="GO:0004519">
    <property type="term" value="F:endonuclease activity"/>
    <property type="evidence" value="ECO:0007669"/>
    <property type="project" value="UniProtKB-KW"/>
</dbReference>
<dbReference type="GO" id="GO:0003964">
    <property type="term" value="F:RNA-directed DNA polymerase activity"/>
    <property type="evidence" value="ECO:0007669"/>
    <property type="project" value="UniProtKB-KW"/>
</dbReference>
<evidence type="ECO:0000256" key="3">
    <source>
        <dbReference type="ARBA" id="ARBA00022722"/>
    </source>
</evidence>
<comment type="caution">
    <text evidence="9">The sequence shown here is derived from an EMBL/GenBank/DDBJ whole genome shotgun (WGS) entry which is preliminary data.</text>
</comment>
<dbReference type="SUPFAM" id="SSF53098">
    <property type="entry name" value="Ribonuclease H-like"/>
    <property type="match status" value="1"/>
</dbReference>
<sequence>MVSERGIEADLDKIRAILDMPAPRTKIEIRDFLGCMLAQLNDSTNEPTIYYLSKRMLDYETGYVMIERFCLAFVWATWRLKHYMIEWLVLLTEFKIHYVTQKSIRGSIVADHLALLPVFDGRAIDDDFRDEDVTTVTSLLGWNMYIDDATNHYGYRIGVLLISPCGDHLPRSVCLIRGHWKTRDVKLMPYHAYLELLVGKFDDLRYTYLPRALNQFVNALATLASMIYILVDTIVCLLLIESRYILVYCCLIDETELDDDHAFADRVMRDVHSGVCGLHMGGHICPEYKMHEDLIHMPPLELHALTSSWPFSVQGIDIIGKISSKSSSGHEFILVAIDYFTKWVEVASELTPEGATWFMDLDGNQFLKPTNVDQLKKYYA</sequence>
<evidence type="ECO:0000256" key="4">
    <source>
        <dbReference type="ARBA" id="ARBA00022759"/>
    </source>
</evidence>
<gene>
    <name evidence="9" type="ORF">CK203_093773</name>
</gene>
<evidence type="ECO:0000256" key="5">
    <source>
        <dbReference type="ARBA" id="ARBA00022801"/>
    </source>
</evidence>
<keyword evidence="7" id="KW-1133">Transmembrane helix</keyword>
<keyword evidence="1" id="KW-0808">Transferase</keyword>
<feature type="transmembrane region" description="Helical" evidence="7">
    <location>
        <begin position="216"/>
        <end position="240"/>
    </location>
</feature>
<dbReference type="EMBL" id="QGNW01002498">
    <property type="protein sequence ID" value="RVW19312.1"/>
    <property type="molecule type" value="Genomic_DNA"/>
</dbReference>
<dbReference type="AlphaFoldDB" id="A0A438C7U1"/>
<dbReference type="PANTHER" id="PTHR48475:SF1">
    <property type="entry name" value="RNASE H TYPE-1 DOMAIN-CONTAINING PROTEIN"/>
    <property type="match status" value="1"/>
</dbReference>
<keyword evidence="2" id="KW-0548">Nucleotidyltransferase</keyword>
<evidence type="ECO:0000259" key="8">
    <source>
        <dbReference type="Pfam" id="PF17917"/>
    </source>
</evidence>
<dbReference type="Proteomes" id="UP000288805">
    <property type="component" value="Unassembled WGS sequence"/>
</dbReference>
<accession>A0A438C7U1</accession>
<organism evidence="9 10">
    <name type="scientific">Vitis vinifera</name>
    <name type="common">Grape</name>
    <dbReference type="NCBI Taxonomy" id="29760"/>
    <lineage>
        <taxon>Eukaryota</taxon>
        <taxon>Viridiplantae</taxon>
        <taxon>Streptophyta</taxon>
        <taxon>Embryophyta</taxon>
        <taxon>Tracheophyta</taxon>
        <taxon>Spermatophyta</taxon>
        <taxon>Magnoliopsida</taxon>
        <taxon>eudicotyledons</taxon>
        <taxon>Gunneridae</taxon>
        <taxon>Pentapetalae</taxon>
        <taxon>rosids</taxon>
        <taxon>Vitales</taxon>
        <taxon>Vitaceae</taxon>
        <taxon>Viteae</taxon>
        <taxon>Vitis</taxon>
    </lineage>
</organism>